<dbReference type="EMBL" id="BNCJ01000010">
    <property type="protein sequence ID" value="GHF59014.1"/>
    <property type="molecule type" value="Genomic_DNA"/>
</dbReference>
<comment type="caution">
    <text evidence="11">The sequence shown here is derived from an EMBL/GenBank/DDBJ whole genome shotgun (WGS) entry which is preliminary data.</text>
</comment>
<dbReference type="PANTHER" id="PTHR43823:SF3">
    <property type="entry name" value="MULTIDRUG EXPORT PROTEIN MEPA"/>
    <property type="match status" value="1"/>
</dbReference>
<dbReference type="Pfam" id="PF01554">
    <property type="entry name" value="MatE"/>
    <property type="match status" value="2"/>
</dbReference>
<dbReference type="InterPro" id="IPR002528">
    <property type="entry name" value="MATE_fam"/>
</dbReference>
<sequence>MSHPIEPQGGSNPFLNAPVWRVFLSTAVPMAIVLSMSGVLNLVDGIFVGRFVGPEALAAVSLAFPAVMVMTALSTLVGGGMASLMARALGAGETSLARSTFVRAHGLALAVSAAFIAGGLVIGPALIRDLAAGNAGVEAMTRSYLLVLLIGLPVRLVLGLHADALRTEGRASLIAVLSMLLNLCNMAANWLLIVVLDFGVTGSALGTVASEAIGLALLVAIRLRGSREVPMRSLRQCNWWSGWREILVLGLPLCLGFIGLAVVSISVLGALRFLDGSDTGALVAAYGVVTRILGLAFLPQMAFALTAQTITGHNAGAGQTDRVRAGLTLSCAVAFLWCLAVTLVLLVARGPVAEMFSTDPAIIAGVGSILQPMMVFYPFAGPILVLALYYQALGQPGRTALLTLLKPWLLTPLLVLGAAHRLGSDGLWLAFPLADGILLALGAALLVRAGHTGRPANIAEEAR</sequence>
<dbReference type="GO" id="GO:0005886">
    <property type="term" value="C:plasma membrane"/>
    <property type="evidence" value="ECO:0007669"/>
    <property type="project" value="UniProtKB-SubCell"/>
</dbReference>
<keyword evidence="12" id="KW-1185">Reference proteome</keyword>
<dbReference type="InterPro" id="IPR045070">
    <property type="entry name" value="MATE_MepA-like"/>
</dbReference>
<feature type="transmembrane region" description="Helical" evidence="10">
    <location>
        <begin position="20"/>
        <end position="43"/>
    </location>
</feature>
<dbReference type="RefSeq" id="WP_229864196.1">
    <property type="nucleotide sequence ID" value="NZ_BNCJ01000010.1"/>
</dbReference>
<evidence type="ECO:0000256" key="5">
    <source>
        <dbReference type="ARBA" id="ARBA00022475"/>
    </source>
</evidence>
<dbReference type="InterPro" id="IPR051327">
    <property type="entry name" value="MATE_MepA_subfamily"/>
</dbReference>
<feature type="transmembrane region" description="Helical" evidence="10">
    <location>
        <begin position="401"/>
        <end position="420"/>
    </location>
</feature>
<feature type="transmembrane region" description="Helical" evidence="10">
    <location>
        <begin position="172"/>
        <end position="196"/>
    </location>
</feature>
<evidence type="ECO:0000256" key="4">
    <source>
        <dbReference type="ARBA" id="ARBA00022448"/>
    </source>
</evidence>
<reference evidence="11" key="1">
    <citation type="journal article" date="2014" name="Int. J. Syst. Evol. Microbiol.">
        <title>Complete genome sequence of Corynebacterium casei LMG S-19264T (=DSM 44701T), isolated from a smear-ripened cheese.</title>
        <authorList>
            <consortium name="US DOE Joint Genome Institute (JGI-PGF)"/>
            <person name="Walter F."/>
            <person name="Albersmeier A."/>
            <person name="Kalinowski J."/>
            <person name="Ruckert C."/>
        </authorList>
    </citation>
    <scope>NUCLEOTIDE SEQUENCE</scope>
    <source>
        <strain evidence="11">KCTC 42650</strain>
    </source>
</reference>
<proteinExistence type="inferred from homology"/>
<keyword evidence="9" id="KW-0046">Antibiotic resistance</keyword>
<feature type="transmembrane region" description="Helical" evidence="10">
    <location>
        <begin position="360"/>
        <end position="389"/>
    </location>
</feature>
<accession>A0A8J3H0A5</accession>
<comment type="similarity">
    <text evidence="2">Belongs to the multi antimicrobial extrusion (MATE) (TC 2.A.66.1) family. MepA subfamily.</text>
</comment>
<keyword evidence="8 10" id="KW-0472">Membrane</keyword>
<evidence type="ECO:0000256" key="2">
    <source>
        <dbReference type="ARBA" id="ARBA00008417"/>
    </source>
</evidence>
<dbReference type="CDD" id="cd13143">
    <property type="entry name" value="MATE_MepA_like"/>
    <property type="match status" value="1"/>
</dbReference>
<feature type="transmembrane region" description="Helical" evidence="10">
    <location>
        <begin position="202"/>
        <end position="225"/>
    </location>
</feature>
<dbReference type="Proteomes" id="UP000626220">
    <property type="component" value="Unassembled WGS sequence"/>
</dbReference>
<reference evidence="11" key="2">
    <citation type="submission" date="2020-09" db="EMBL/GenBank/DDBJ databases">
        <authorList>
            <person name="Sun Q."/>
            <person name="Kim S."/>
        </authorList>
    </citation>
    <scope>NUCLEOTIDE SEQUENCE</scope>
    <source>
        <strain evidence="11">KCTC 42650</strain>
    </source>
</reference>
<feature type="transmembrane region" description="Helical" evidence="10">
    <location>
        <begin position="107"/>
        <end position="127"/>
    </location>
</feature>
<protein>
    <recommendedName>
        <fullName evidence="3">Multidrug export protein MepA</fullName>
    </recommendedName>
</protein>
<feature type="transmembrane region" description="Helical" evidence="10">
    <location>
        <begin position="139"/>
        <end position="160"/>
    </location>
</feature>
<evidence type="ECO:0000313" key="11">
    <source>
        <dbReference type="EMBL" id="GHF59014.1"/>
    </source>
</evidence>
<dbReference type="AlphaFoldDB" id="A0A8J3H0A5"/>
<name>A0A8J3H0A5_9RHOB</name>
<feature type="transmembrane region" description="Helical" evidence="10">
    <location>
        <begin position="426"/>
        <end position="447"/>
    </location>
</feature>
<dbReference type="InterPro" id="IPR048279">
    <property type="entry name" value="MdtK-like"/>
</dbReference>
<evidence type="ECO:0000256" key="6">
    <source>
        <dbReference type="ARBA" id="ARBA00022692"/>
    </source>
</evidence>
<feature type="transmembrane region" description="Helical" evidence="10">
    <location>
        <begin position="326"/>
        <end position="348"/>
    </location>
</feature>
<dbReference type="GO" id="GO:0042910">
    <property type="term" value="F:xenobiotic transmembrane transporter activity"/>
    <property type="evidence" value="ECO:0007669"/>
    <property type="project" value="InterPro"/>
</dbReference>
<evidence type="ECO:0000256" key="3">
    <source>
        <dbReference type="ARBA" id="ARBA00022106"/>
    </source>
</evidence>
<evidence type="ECO:0000256" key="9">
    <source>
        <dbReference type="ARBA" id="ARBA00023251"/>
    </source>
</evidence>
<keyword evidence="5" id="KW-1003">Cell membrane</keyword>
<keyword evidence="4" id="KW-0813">Transport</keyword>
<dbReference type="PIRSF" id="PIRSF006603">
    <property type="entry name" value="DinF"/>
    <property type="match status" value="1"/>
</dbReference>
<organism evidence="11 12">
    <name type="scientific">Seohaeicola zhoushanensis</name>
    <dbReference type="NCBI Taxonomy" id="1569283"/>
    <lineage>
        <taxon>Bacteria</taxon>
        <taxon>Pseudomonadati</taxon>
        <taxon>Pseudomonadota</taxon>
        <taxon>Alphaproteobacteria</taxon>
        <taxon>Rhodobacterales</taxon>
        <taxon>Roseobacteraceae</taxon>
        <taxon>Seohaeicola</taxon>
    </lineage>
</organism>
<dbReference type="GO" id="GO:0046677">
    <property type="term" value="P:response to antibiotic"/>
    <property type="evidence" value="ECO:0007669"/>
    <property type="project" value="UniProtKB-KW"/>
</dbReference>
<evidence type="ECO:0000256" key="10">
    <source>
        <dbReference type="SAM" id="Phobius"/>
    </source>
</evidence>
<comment type="subcellular location">
    <subcellularLocation>
        <location evidence="1">Cell inner membrane</location>
        <topology evidence="1">Multi-pass membrane protein</topology>
    </subcellularLocation>
</comment>
<feature type="transmembrane region" description="Helical" evidence="10">
    <location>
        <begin position="283"/>
        <end position="305"/>
    </location>
</feature>
<evidence type="ECO:0000256" key="8">
    <source>
        <dbReference type="ARBA" id="ARBA00023136"/>
    </source>
</evidence>
<evidence type="ECO:0000256" key="1">
    <source>
        <dbReference type="ARBA" id="ARBA00004429"/>
    </source>
</evidence>
<evidence type="ECO:0000256" key="7">
    <source>
        <dbReference type="ARBA" id="ARBA00022989"/>
    </source>
</evidence>
<keyword evidence="7 10" id="KW-1133">Transmembrane helix</keyword>
<keyword evidence="6 10" id="KW-0812">Transmembrane</keyword>
<feature type="transmembrane region" description="Helical" evidence="10">
    <location>
        <begin position="63"/>
        <end position="86"/>
    </location>
</feature>
<evidence type="ECO:0000313" key="12">
    <source>
        <dbReference type="Proteomes" id="UP000626220"/>
    </source>
</evidence>
<dbReference type="GO" id="GO:0015297">
    <property type="term" value="F:antiporter activity"/>
    <property type="evidence" value="ECO:0007669"/>
    <property type="project" value="InterPro"/>
</dbReference>
<dbReference type="PANTHER" id="PTHR43823">
    <property type="entry name" value="SPORULATION PROTEIN YKVU"/>
    <property type="match status" value="1"/>
</dbReference>
<gene>
    <name evidence="11" type="ORF">GCM10017056_33100</name>
</gene>
<feature type="transmembrane region" description="Helical" evidence="10">
    <location>
        <begin position="246"/>
        <end position="271"/>
    </location>
</feature>